<keyword evidence="1" id="KW-0812">Transmembrane</keyword>
<organism evidence="2">
    <name type="scientific">Zea mays</name>
    <name type="common">Maize</name>
    <dbReference type="NCBI Taxonomy" id="4577"/>
    <lineage>
        <taxon>Eukaryota</taxon>
        <taxon>Viridiplantae</taxon>
        <taxon>Streptophyta</taxon>
        <taxon>Embryophyta</taxon>
        <taxon>Tracheophyta</taxon>
        <taxon>Spermatophyta</taxon>
        <taxon>Magnoliopsida</taxon>
        <taxon>Liliopsida</taxon>
        <taxon>Poales</taxon>
        <taxon>Poaceae</taxon>
        <taxon>PACMAD clade</taxon>
        <taxon>Panicoideae</taxon>
        <taxon>Andropogonodae</taxon>
        <taxon>Andropogoneae</taxon>
        <taxon>Tripsacinae</taxon>
        <taxon>Zea</taxon>
    </lineage>
</organism>
<dbReference type="EMBL" id="CM007647">
    <property type="protein sequence ID" value="ONM11297.1"/>
    <property type="molecule type" value="Genomic_DNA"/>
</dbReference>
<dbReference type="EMBL" id="CM007647">
    <property type="protein sequence ID" value="ONM11251.1"/>
    <property type="molecule type" value="Genomic_DNA"/>
</dbReference>
<dbReference type="EMBL" id="CM007647">
    <property type="protein sequence ID" value="ONM11264.1"/>
    <property type="molecule type" value="Genomic_DNA"/>
</dbReference>
<evidence type="ECO:0000313" key="2">
    <source>
        <dbReference type="EMBL" id="ONM11251.1"/>
    </source>
</evidence>
<sequence>MVSNHHYFLVFCIIYSLIFFFYLNSNRDFQIQVENGKKFIYLEEKHEHKLATCSTEYLLIYFSFFHAHNILFTHFCLRYRLFIAI</sequence>
<keyword evidence="1" id="KW-1133">Transmembrane helix</keyword>
<dbReference type="EMBL" id="CM007647">
    <property type="protein sequence ID" value="ONM11274.1"/>
    <property type="molecule type" value="Genomic_DNA"/>
</dbReference>
<dbReference type="EMBL" id="CM007647">
    <property type="protein sequence ID" value="ONM11350.1"/>
    <property type="molecule type" value="Genomic_DNA"/>
</dbReference>
<dbReference type="EMBL" id="CM007647">
    <property type="protein sequence ID" value="ONM11263.1"/>
    <property type="molecule type" value="Genomic_DNA"/>
</dbReference>
<dbReference type="EMBL" id="CM007647">
    <property type="protein sequence ID" value="ONM11333.1"/>
    <property type="molecule type" value="Genomic_DNA"/>
</dbReference>
<dbReference type="AlphaFoldDB" id="A0A1D6LB69"/>
<keyword evidence="1" id="KW-0472">Membrane</keyword>
<feature type="transmembrane region" description="Helical" evidence="1">
    <location>
        <begin position="6"/>
        <end position="23"/>
    </location>
</feature>
<proteinExistence type="predicted"/>
<evidence type="ECO:0000256" key="1">
    <source>
        <dbReference type="SAM" id="Phobius"/>
    </source>
</evidence>
<reference evidence="2" key="1">
    <citation type="submission" date="2015-12" db="EMBL/GenBank/DDBJ databases">
        <title>Update maize B73 reference genome by single molecule sequencing technologies.</title>
        <authorList>
            <consortium name="Maize Genome Sequencing Project"/>
            <person name="Ware D."/>
        </authorList>
    </citation>
    <scope>NUCLEOTIDE SEQUENCE [LARGE SCALE GENOMIC DNA]</scope>
    <source>
        <tissue evidence="2">Seedling</tissue>
    </source>
</reference>
<accession>A0A1D6LB69</accession>
<dbReference type="EMBL" id="CM007647">
    <property type="protein sequence ID" value="ONM11270.1"/>
    <property type="molecule type" value="Genomic_DNA"/>
</dbReference>
<protein>
    <submittedName>
        <fullName evidence="2">Uncharacterized protein</fullName>
    </submittedName>
</protein>
<dbReference type="EMBL" id="CM007647">
    <property type="protein sequence ID" value="ONM11257.1"/>
    <property type="molecule type" value="Genomic_DNA"/>
</dbReference>
<name>A0A1D6LB69_MAIZE</name>
<dbReference type="EMBL" id="CM007647">
    <property type="protein sequence ID" value="ONM11250.1"/>
    <property type="molecule type" value="Genomic_DNA"/>
</dbReference>
<gene>
    <name evidence="2" type="ORF">ZEAMMB73_Zm00001d034772</name>
</gene>